<feature type="domain" description="HTH lysR-type" evidence="5">
    <location>
        <begin position="1"/>
        <end position="58"/>
    </location>
</feature>
<evidence type="ECO:0000256" key="4">
    <source>
        <dbReference type="ARBA" id="ARBA00023163"/>
    </source>
</evidence>
<dbReference type="EMBL" id="JAVDYB010000001">
    <property type="protein sequence ID" value="MDR7276581.1"/>
    <property type="molecule type" value="Genomic_DNA"/>
</dbReference>
<keyword evidence="4" id="KW-0804">Transcription</keyword>
<dbReference type="PANTHER" id="PTHR30126">
    <property type="entry name" value="HTH-TYPE TRANSCRIPTIONAL REGULATOR"/>
    <property type="match status" value="1"/>
</dbReference>
<evidence type="ECO:0000259" key="5">
    <source>
        <dbReference type="PROSITE" id="PS50931"/>
    </source>
</evidence>
<comment type="similarity">
    <text evidence="1">Belongs to the LysR transcriptional regulatory family.</text>
</comment>
<dbReference type="Gene3D" id="1.10.10.10">
    <property type="entry name" value="Winged helix-like DNA-binding domain superfamily/Winged helix DNA-binding domain"/>
    <property type="match status" value="1"/>
</dbReference>
<gene>
    <name evidence="6" type="ORF">J2S41_003359</name>
</gene>
<dbReference type="PANTHER" id="PTHR30126:SF39">
    <property type="entry name" value="HTH-TYPE TRANSCRIPTIONAL REGULATOR CYSL"/>
    <property type="match status" value="1"/>
</dbReference>
<reference evidence="6" key="1">
    <citation type="submission" date="2023-07" db="EMBL/GenBank/DDBJ databases">
        <title>Sequencing the genomes of 1000 actinobacteria strains.</title>
        <authorList>
            <person name="Klenk H.-P."/>
        </authorList>
    </citation>
    <scope>NUCLEOTIDE SEQUENCE</scope>
    <source>
        <strain evidence="6">DSM 44707</strain>
    </source>
</reference>
<dbReference type="Pfam" id="PF00126">
    <property type="entry name" value="HTH_1"/>
    <property type="match status" value="1"/>
</dbReference>
<evidence type="ECO:0000256" key="1">
    <source>
        <dbReference type="ARBA" id="ARBA00009437"/>
    </source>
</evidence>
<keyword evidence="3 6" id="KW-0238">DNA-binding</keyword>
<dbReference type="InterPro" id="IPR000847">
    <property type="entry name" value="LysR_HTH_N"/>
</dbReference>
<dbReference type="SUPFAM" id="SSF46785">
    <property type="entry name" value="Winged helix' DNA-binding domain"/>
    <property type="match status" value="1"/>
</dbReference>
<protein>
    <submittedName>
        <fullName evidence="6">DNA-binding transcriptional LysR family regulator</fullName>
    </submittedName>
</protein>
<evidence type="ECO:0000256" key="2">
    <source>
        <dbReference type="ARBA" id="ARBA00023015"/>
    </source>
</evidence>
<dbReference type="GO" id="GO:0000976">
    <property type="term" value="F:transcription cis-regulatory region binding"/>
    <property type="evidence" value="ECO:0007669"/>
    <property type="project" value="TreeGrafter"/>
</dbReference>
<dbReference type="Gene3D" id="3.40.190.290">
    <property type="match status" value="1"/>
</dbReference>
<accession>A0AAE4C9I5</accession>
<keyword evidence="2" id="KW-0805">Transcription regulation</keyword>
<dbReference type="SUPFAM" id="SSF53850">
    <property type="entry name" value="Periplasmic binding protein-like II"/>
    <property type="match status" value="1"/>
</dbReference>
<dbReference type="GO" id="GO:0003700">
    <property type="term" value="F:DNA-binding transcription factor activity"/>
    <property type="evidence" value="ECO:0007669"/>
    <property type="project" value="InterPro"/>
</dbReference>
<name>A0AAE4C9I5_9ACTN</name>
<dbReference type="Pfam" id="PF03466">
    <property type="entry name" value="LysR_substrate"/>
    <property type="match status" value="1"/>
</dbReference>
<evidence type="ECO:0000313" key="6">
    <source>
        <dbReference type="EMBL" id="MDR7276581.1"/>
    </source>
</evidence>
<dbReference type="InterPro" id="IPR036390">
    <property type="entry name" value="WH_DNA-bd_sf"/>
</dbReference>
<comment type="caution">
    <text evidence="6">The sequence shown here is derived from an EMBL/GenBank/DDBJ whole genome shotgun (WGS) entry which is preliminary data.</text>
</comment>
<dbReference type="InterPro" id="IPR036388">
    <property type="entry name" value="WH-like_DNA-bd_sf"/>
</dbReference>
<proteinExistence type="inferred from homology"/>
<dbReference type="PRINTS" id="PR00039">
    <property type="entry name" value="HTHLYSR"/>
</dbReference>
<sequence length="300" mass="31547">MDLDLLGTFLDVYRTGSLSAAATAGGLSQPAVSGRLARLERQAGGPLFDRTPRGVLPTARADELARRIAPHLDALRQAVPAGGPEAPEPLGTVRLAGPAELMSLRVLPALAPLIARGLTVRASFGLAEDLLAALGRCEYDLVVSAIRPAARALRATPLIDEQFVLVATPALARTVDAALLGANPVTALSHLPLVAYAEDLPIVRRYWRSEFGRRPPNPVALTVPDLRAVLAAVVAGVGASVLPRYLADPALASGAVIQLHRPVIEPLNTLYLVTKPGCGGRSAEVVHAHLRDHARQWGSL</sequence>
<keyword evidence="7" id="KW-1185">Reference proteome</keyword>
<organism evidence="6 7">
    <name type="scientific">Catenuloplanes atrovinosus</name>
    <dbReference type="NCBI Taxonomy" id="137266"/>
    <lineage>
        <taxon>Bacteria</taxon>
        <taxon>Bacillati</taxon>
        <taxon>Actinomycetota</taxon>
        <taxon>Actinomycetes</taxon>
        <taxon>Micromonosporales</taxon>
        <taxon>Micromonosporaceae</taxon>
        <taxon>Catenuloplanes</taxon>
    </lineage>
</organism>
<dbReference type="RefSeq" id="WP_310368785.1">
    <property type="nucleotide sequence ID" value="NZ_JAVDYB010000001.1"/>
</dbReference>
<dbReference type="AlphaFoldDB" id="A0AAE4C9I5"/>
<dbReference type="InterPro" id="IPR005119">
    <property type="entry name" value="LysR_subst-bd"/>
</dbReference>
<dbReference type="Proteomes" id="UP001183643">
    <property type="component" value="Unassembled WGS sequence"/>
</dbReference>
<evidence type="ECO:0000256" key="3">
    <source>
        <dbReference type="ARBA" id="ARBA00023125"/>
    </source>
</evidence>
<dbReference type="PROSITE" id="PS50931">
    <property type="entry name" value="HTH_LYSR"/>
    <property type="match status" value="1"/>
</dbReference>
<evidence type="ECO:0000313" key="7">
    <source>
        <dbReference type="Proteomes" id="UP001183643"/>
    </source>
</evidence>